<name>A0A3N4JED2_9PEZI</name>
<dbReference type="EMBL" id="ML120427">
    <property type="protein sequence ID" value="RPA95338.1"/>
    <property type="molecule type" value="Genomic_DNA"/>
</dbReference>
<reference evidence="1 2" key="1">
    <citation type="journal article" date="2018" name="Nat. Ecol. Evol.">
        <title>Pezizomycetes genomes reveal the molecular basis of ectomycorrhizal truffle lifestyle.</title>
        <authorList>
            <person name="Murat C."/>
            <person name="Payen T."/>
            <person name="Noel B."/>
            <person name="Kuo A."/>
            <person name="Morin E."/>
            <person name="Chen J."/>
            <person name="Kohler A."/>
            <person name="Krizsan K."/>
            <person name="Balestrini R."/>
            <person name="Da Silva C."/>
            <person name="Montanini B."/>
            <person name="Hainaut M."/>
            <person name="Levati E."/>
            <person name="Barry K.W."/>
            <person name="Belfiori B."/>
            <person name="Cichocki N."/>
            <person name="Clum A."/>
            <person name="Dockter R.B."/>
            <person name="Fauchery L."/>
            <person name="Guy J."/>
            <person name="Iotti M."/>
            <person name="Le Tacon F."/>
            <person name="Lindquist E.A."/>
            <person name="Lipzen A."/>
            <person name="Malagnac F."/>
            <person name="Mello A."/>
            <person name="Molinier V."/>
            <person name="Miyauchi S."/>
            <person name="Poulain J."/>
            <person name="Riccioni C."/>
            <person name="Rubini A."/>
            <person name="Sitrit Y."/>
            <person name="Splivallo R."/>
            <person name="Traeger S."/>
            <person name="Wang M."/>
            <person name="Zifcakova L."/>
            <person name="Wipf D."/>
            <person name="Zambonelli A."/>
            <person name="Paolocci F."/>
            <person name="Nowrousian M."/>
            <person name="Ottonello S."/>
            <person name="Baldrian P."/>
            <person name="Spatafora J.W."/>
            <person name="Henrissat B."/>
            <person name="Nagy L.G."/>
            <person name="Aury J.M."/>
            <person name="Wincker P."/>
            <person name="Grigoriev I.V."/>
            <person name="Bonfante P."/>
            <person name="Martin F.M."/>
        </authorList>
    </citation>
    <scope>NUCLEOTIDE SEQUENCE [LARGE SCALE GENOMIC DNA]</scope>
    <source>
        <strain evidence="1 2">120613-1</strain>
    </source>
</reference>
<dbReference type="Proteomes" id="UP000276215">
    <property type="component" value="Unassembled WGS sequence"/>
</dbReference>
<evidence type="ECO:0000313" key="2">
    <source>
        <dbReference type="Proteomes" id="UP000276215"/>
    </source>
</evidence>
<organism evidence="1 2">
    <name type="scientific">Choiromyces venosus 120613-1</name>
    <dbReference type="NCBI Taxonomy" id="1336337"/>
    <lineage>
        <taxon>Eukaryota</taxon>
        <taxon>Fungi</taxon>
        <taxon>Dikarya</taxon>
        <taxon>Ascomycota</taxon>
        <taxon>Pezizomycotina</taxon>
        <taxon>Pezizomycetes</taxon>
        <taxon>Pezizales</taxon>
        <taxon>Tuberaceae</taxon>
        <taxon>Choiromyces</taxon>
    </lineage>
</organism>
<proteinExistence type="predicted"/>
<sequence>MTFQPSKISSQVHEQFEIKMTANNNVTSLTATCKIVSIVPSTLMHGQRGRRSQEEESCCHQKLMTEEEKIILECCYFHCQLGFLATIWQL</sequence>
<accession>A0A3N4JED2</accession>
<protein>
    <submittedName>
        <fullName evidence="1">Uncharacterized protein</fullName>
    </submittedName>
</protein>
<gene>
    <name evidence="1" type="ORF">L873DRAFT_1813025</name>
</gene>
<evidence type="ECO:0000313" key="1">
    <source>
        <dbReference type="EMBL" id="RPA95338.1"/>
    </source>
</evidence>
<dbReference type="OrthoDB" id="5420958at2759"/>
<keyword evidence="2" id="KW-1185">Reference proteome</keyword>
<dbReference type="AlphaFoldDB" id="A0A3N4JED2"/>